<keyword evidence="3" id="KW-1185">Reference proteome</keyword>
<dbReference type="CDD" id="cd07379">
    <property type="entry name" value="MPP_239FB"/>
    <property type="match status" value="1"/>
</dbReference>
<reference evidence="3" key="2">
    <citation type="submission" date="2015-01" db="EMBL/GenBank/DDBJ databases">
        <title>Evolutionary Origins and Diversification of the Mycorrhizal Mutualists.</title>
        <authorList>
            <consortium name="DOE Joint Genome Institute"/>
            <consortium name="Mycorrhizal Genomics Consortium"/>
            <person name="Kohler A."/>
            <person name="Kuo A."/>
            <person name="Nagy L.G."/>
            <person name="Floudas D."/>
            <person name="Copeland A."/>
            <person name="Barry K.W."/>
            <person name="Cichocki N."/>
            <person name="Veneault-Fourrey C."/>
            <person name="LaButti K."/>
            <person name="Lindquist E.A."/>
            <person name="Lipzen A."/>
            <person name="Lundell T."/>
            <person name="Morin E."/>
            <person name="Murat C."/>
            <person name="Riley R."/>
            <person name="Ohm R."/>
            <person name="Sun H."/>
            <person name="Tunlid A."/>
            <person name="Henrissat B."/>
            <person name="Grigoriev I.V."/>
            <person name="Hibbett D.S."/>
            <person name="Martin F."/>
        </authorList>
    </citation>
    <scope>NUCLEOTIDE SEQUENCE [LARGE SCALE GENOMIC DNA]</scope>
    <source>
        <strain evidence="3">h7</strain>
    </source>
</reference>
<dbReference type="AlphaFoldDB" id="A0A0C3CSP5"/>
<name>A0A0C3CSP5_HEBCY</name>
<reference evidence="2 3" key="1">
    <citation type="submission" date="2014-04" db="EMBL/GenBank/DDBJ databases">
        <authorList>
            <consortium name="DOE Joint Genome Institute"/>
            <person name="Kuo A."/>
            <person name="Gay G."/>
            <person name="Dore J."/>
            <person name="Kohler A."/>
            <person name="Nagy L.G."/>
            <person name="Floudas D."/>
            <person name="Copeland A."/>
            <person name="Barry K.W."/>
            <person name="Cichocki N."/>
            <person name="Veneault-Fourrey C."/>
            <person name="LaButti K."/>
            <person name="Lindquist E.A."/>
            <person name="Lipzen A."/>
            <person name="Lundell T."/>
            <person name="Morin E."/>
            <person name="Murat C."/>
            <person name="Sun H."/>
            <person name="Tunlid A."/>
            <person name="Henrissat B."/>
            <person name="Grigoriev I.V."/>
            <person name="Hibbett D.S."/>
            <person name="Martin F."/>
            <person name="Nordberg H.P."/>
            <person name="Cantor M.N."/>
            <person name="Hua S.X."/>
        </authorList>
    </citation>
    <scope>NUCLEOTIDE SEQUENCE [LARGE SCALE GENOMIC DNA]</scope>
    <source>
        <strain evidence="3">h7</strain>
    </source>
</reference>
<dbReference type="PANTHER" id="PTHR12905:SF0">
    <property type="entry name" value="CALCINEURIN-LIKE PHOSPHOESTERASE DOMAIN-CONTAINING PROTEIN"/>
    <property type="match status" value="1"/>
</dbReference>
<dbReference type="Proteomes" id="UP000053424">
    <property type="component" value="Unassembled WGS sequence"/>
</dbReference>
<dbReference type="HOGENOM" id="CLU_041441_3_1_1"/>
<sequence length="262" mass="28364">PPAPSDPTKIRLVCISDTHTRILPSSDIPAGDILVHAGDLTNSGSVEELRKTLDWLRSLPHPHKLFIGGNHDVGLANDDVRASLDVSGGGLTYLNNEAIDVSVRGRRMRIHGSAWTPRHGNFAFQYPRAGPVAQEIWAGLEEGLDVLVTHGPPRAHVDGPTRYGCDALLDAVWRVKPRIMVCGHVHAGRGMEWLKWDGAQQTWEGVVRRGNTVGWGGMLVGVWQLLCAWLGGGTEDASLILNCAIVGGARDQLVRNAVVLDI</sequence>
<gene>
    <name evidence="2" type="ORF">M413DRAFT_39469</name>
</gene>
<dbReference type="InterPro" id="IPR051693">
    <property type="entry name" value="UPF0046_metallophosphoest"/>
</dbReference>
<evidence type="ECO:0000259" key="1">
    <source>
        <dbReference type="Pfam" id="PF00149"/>
    </source>
</evidence>
<evidence type="ECO:0000313" key="3">
    <source>
        <dbReference type="Proteomes" id="UP000053424"/>
    </source>
</evidence>
<evidence type="ECO:0000313" key="2">
    <source>
        <dbReference type="EMBL" id="KIM46941.1"/>
    </source>
</evidence>
<feature type="non-terminal residue" evidence="2">
    <location>
        <position position="262"/>
    </location>
</feature>
<dbReference type="PANTHER" id="PTHR12905">
    <property type="entry name" value="METALLOPHOSPHOESTERASE"/>
    <property type="match status" value="1"/>
</dbReference>
<protein>
    <recommendedName>
        <fullName evidence="1">Calcineurin-like phosphoesterase domain-containing protein</fullName>
    </recommendedName>
</protein>
<accession>A0A0C3CSP5</accession>
<dbReference type="Gene3D" id="3.60.21.10">
    <property type="match status" value="1"/>
</dbReference>
<dbReference type="SUPFAM" id="SSF56300">
    <property type="entry name" value="Metallo-dependent phosphatases"/>
    <property type="match status" value="1"/>
</dbReference>
<feature type="non-terminal residue" evidence="2">
    <location>
        <position position="1"/>
    </location>
</feature>
<feature type="domain" description="Calcineurin-like phosphoesterase" evidence="1">
    <location>
        <begin position="11"/>
        <end position="187"/>
    </location>
</feature>
<proteinExistence type="predicted"/>
<dbReference type="Pfam" id="PF00149">
    <property type="entry name" value="Metallophos"/>
    <property type="match status" value="1"/>
</dbReference>
<dbReference type="InterPro" id="IPR004843">
    <property type="entry name" value="Calcineurin-like_PHP"/>
</dbReference>
<dbReference type="EMBL" id="KN831770">
    <property type="protein sequence ID" value="KIM46941.1"/>
    <property type="molecule type" value="Genomic_DNA"/>
</dbReference>
<dbReference type="InterPro" id="IPR029052">
    <property type="entry name" value="Metallo-depent_PP-like"/>
</dbReference>
<dbReference type="OrthoDB" id="630188at2759"/>
<organism evidence="2 3">
    <name type="scientific">Hebeloma cylindrosporum</name>
    <dbReference type="NCBI Taxonomy" id="76867"/>
    <lineage>
        <taxon>Eukaryota</taxon>
        <taxon>Fungi</taxon>
        <taxon>Dikarya</taxon>
        <taxon>Basidiomycota</taxon>
        <taxon>Agaricomycotina</taxon>
        <taxon>Agaricomycetes</taxon>
        <taxon>Agaricomycetidae</taxon>
        <taxon>Agaricales</taxon>
        <taxon>Agaricineae</taxon>
        <taxon>Hymenogastraceae</taxon>
        <taxon>Hebeloma</taxon>
    </lineage>
</organism>
<dbReference type="GO" id="GO:0016787">
    <property type="term" value="F:hydrolase activity"/>
    <property type="evidence" value="ECO:0007669"/>
    <property type="project" value="InterPro"/>
</dbReference>